<proteinExistence type="predicted"/>
<dbReference type="EMBL" id="CP103300">
    <property type="protein sequence ID" value="UYM17643.1"/>
    <property type="molecule type" value="Genomic_DNA"/>
</dbReference>
<name>A0ABY6GXX3_9GAMM</name>
<sequence length="80" mass="8939">MLATRFLQAGKGVATLPPGIISRPATDLTPLHMFPDLAFTEINVDQKSEFTCCNTRGNLTRQPELNTSGVLLFYEFRRLP</sequence>
<dbReference type="RefSeq" id="WP_262600297.1">
    <property type="nucleotide sequence ID" value="NZ_CP103300.1"/>
</dbReference>
<gene>
    <name evidence="1" type="ORF">NX720_06975</name>
</gene>
<keyword evidence="2" id="KW-1185">Reference proteome</keyword>
<accession>A0ABY6GXX3</accession>
<reference evidence="1" key="1">
    <citation type="submission" date="2022-10" db="EMBL/GenBank/DDBJ databases">
        <title>Completed Genome Sequence of two octocoral isolated bacterium, Endozoicomonas euniceicola EF212T and Endozoicomonas gorgoniicola PS125T.</title>
        <authorList>
            <person name="Chiou Y.-J."/>
            <person name="Chen Y.-H."/>
        </authorList>
    </citation>
    <scope>NUCLEOTIDE SEQUENCE</scope>
    <source>
        <strain evidence="1">EF212</strain>
    </source>
</reference>
<protein>
    <submittedName>
        <fullName evidence="1">Uncharacterized protein</fullName>
    </submittedName>
</protein>
<evidence type="ECO:0000313" key="1">
    <source>
        <dbReference type="EMBL" id="UYM17643.1"/>
    </source>
</evidence>
<evidence type="ECO:0000313" key="2">
    <source>
        <dbReference type="Proteomes" id="UP001163255"/>
    </source>
</evidence>
<organism evidence="1 2">
    <name type="scientific">Endozoicomonas euniceicola</name>
    <dbReference type="NCBI Taxonomy" id="1234143"/>
    <lineage>
        <taxon>Bacteria</taxon>
        <taxon>Pseudomonadati</taxon>
        <taxon>Pseudomonadota</taxon>
        <taxon>Gammaproteobacteria</taxon>
        <taxon>Oceanospirillales</taxon>
        <taxon>Endozoicomonadaceae</taxon>
        <taxon>Endozoicomonas</taxon>
    </lineage>
</organism>
<dbReference type="Proteomes" id="UP001163255">
    <property type="component" value="Chromosome"/>
</dbReference>